<accession>A0A1N6G600</accession>
<keyword evidence="3" id="KW-1185">Reference proteome</keyword>
<dbReference type="AlphaFoldDB" id="A0A1N6G600"/>
<keyword evidence="1" id="KW-1133">Transmembrane helix</keyword>
<sequence>MSKAVLIISIACLMFLLSLQILYYISYSNQIIQIFVELFTIPAMLFVVFAFFFSLINIFRKKKEYYLIFGINIFTILISIVATVLD</sequence>
<gene>
    <name evidence="2" type="ORF">SAMN05421769_1890</name>
</gene>
<keyword evidence="1" id="KW-0812">Transmembrane</keyword>
<feature type="transmembrane region" description="Helical" evidence="1">
    <location>
        <begin position="65"/>
        <end position="85"/>
    </location>
</feature>
<dbReference type="OrthoDB" id="1274068at2"/>
<keyword evidence="1" id="KW-0472">Membrane</keyword>
<feature type="transmembrane region" description="Helical" evidence="1">
    <location>
        <begin position="5"/>
        <end position="25"/>
    </location>
</feature>
<dbReference type="STRING" id="59733.SAMN05421769_1890"/>
<proteinExistence type="predicted"/>
<feature type="transmembrane region" description="Helical" evidence="1">
    <location>
        <begin position="31"/>
        <end position="53"/>
    </location>
</feature>
<name>A0A1N6G600_9FLAO</name>
<evidence type="ECO:0000313" key="2">
    <source>
        <dbReference type="EMBL" id="SIO02914.1"/>
    </source>
</evidence>
<dbReference type="EMBL" id="FSRQ01000001">
    <property type="protein sequence ID" value="SIO02914.1"/>
    <property type="molecule type" value="Genomic_DNA"/>
</dbReference>
<dbReference type="RefSeq" id="WP_143747550.1">
    <property type="nucleotide sequence ID" value="NZ_FSRQ01000001.1"/>
</dbReference>
<evidence type="ECO:0000256" key="1">
    <source>
        <dbReference type="SAM" id="Phobius"/>
    </source>
</evidence>
<reference evidence="3" key="1">
    <citation type="submission" date="2016-12" db="EMBL/GenBank/DDBJ databases">
        <authorList>
            <person name="Varghese N."/>
            <person name="Submissions S."/>
        </authorList>
    </citation>
    <scope>NUCLEOTIDE SEQUENCE [LARGE SCALE GENOMIC DNA]</scope>
    <source>
        <strain evidence="3">DSM 16779</strain>
    </source>
</reference>
<organism evidence="2 3">
    <name type="scientific">Chryseobacterium scophthalmum</name>
    <dbReference type="NCBI Taxonomy" id="59733"/>
    <lineage>
        <taxon>Bacteria</taxon>
        <taxon>Pseudomonadati</taxon>
        <taxon>Bacteroidota</taxon>
        <taxon>Flavobacteriia</taxon>
        <taxon>Flavobacteriales</taxon>
        <taxon>Weeksellaceae</taxon>
        <taxon>Chryseobacterium group</taxon>
        <taxon>Chryseobacterium</taxon>
    </lineage>
</organism>
<dbReference type="Proteomes" id="UP000184782">
    <property type="component" value="Unassembled WGS sequence"/>
</dbReference>
<evidence type="ECO:0000313" key="3">
    <source>
        <dbReference type="Proteomes" id="UP000184782"/>
    </source>
</evidence>
<protein>
    <submittedName>
        <fullName evidence="2">Uncharacterized protein</fullName>
    </submittedName>
</protein>